<dbReference type="Proteomes" id="UP000647172">
    <property type="component" value="Unassembled WGS sequence"/>
</dbReference>
<evidence type="ECO:0000313" key="3">
    <source>
        <dbReference type="EMBL" id="GIE53906.1"/>
    </source>
</evidence>
<dbReference type="Gene3D" id="3.20.20.450">
    <property type="entry name" value="EAL domain"/>
    <property type="match status" value="1"/>
</dbReference>
<evidence type="ECO:0000259" key="2">
    <source>
        <dbReference type="PROSITE" id="PS51833"/>
    </source>
</evidence>
<dbReference type="InterPro" id="IPR014408">
    <property type="entry name" value="dGMP_Pdiesterase_EAL/HD-GYP"/>
</dbReference>
<dbReference type="EMBL" id="BOMQ01000091">
    <property type="protein sequence ID" value="GIE53906.1"/>
    <property type="molecule type" value="Genomic_DNA"/>
</dbReference>
<dbReference type="Pfam" id="PF00563">
    <property type="entry name" value="EAL"/>
    <property type="match status" value="1"/>
</dbReference>
<accession>A0A919JNJ5</accession>
<evidence type="ECO:0000259" key="1">
    <source>
        <dbReference type="PROSITE" id="PS50883"/>
    </source>
</evidence>
<dbReference type="AlphaFoldDB" id="A0A919JNJ5"/>
<dbReference type="PIRSF" id="PIRSF003180">
    <property type="entry name" value="DiGMPpdiest_YuxH"/>
    <property type="match status" value="1"/>
</dbReference>
<dbReference type="InterPro" id="IPR035919">
    <property type="entry name" value="EAL_sf"/>
</dbReference>
<organism evidence="3 4">
    <name type="scientific">Actinoplanes nipponensis</name>
    <dbReference type="NCBI Taxonomy" id="135950"/>
    <lineage>
        <taxon>Bacteria</taxon>
        <taxon>Bacillati</taxon>
        <taxon>Actinomycetota</taxon>
        <taxon>Actinomycetes</taxon>
        <taxon>Micromonosporales</taxon>
        <taxon>Micromonosporaceae</taxon>
        <taxon>Actinoplanes</taxon>
    </lineage>
</organism>
<feature type="domain" description="EAL" evidence="1">
    <location>
        <begin position="1"/>
        <end position="212"/>
    </location>
</feature>
<dbReference type="Gene3D" id="1.10.3210.10">
    <property type="entry name" value="Hypothetical protein af1432"/>
    <property type="match status" value="1"/>
</dbReference>
<dbReference type="PANTHER" id="PTHR33525:SF4">
    <property type="entry name" value="CYCLIC DI-GMP PHOSPHODIESTERASE CDGJ"/>
    <property type="match status" value="1"/>
</dbReference>
<keyword evidence="4" id="KW-1185">Reference proteome</keyword>
<dbReference type="SUPFAM" id="SSF109604">
    <property type="entry name" value="HD-domain/PDEase-like"/>
    <property type="match status" value="1"/>
</dbReference>
<comment type="caution">
    <text evidence="3">The sequence shown here is derived from an EMBL/GenBank/DDBJ whole genome shotgun (WGS) entry which is preliminary data.</text>
</comment>
<reference evidence="3" key="1">
    <citation type="submission" date="2021-01" db="EMBL/GenBank/DDBJ databases">
        <title>Whole genome shotgun sequence of Actinoplanes nipponensis NBRC 14063.</title>
        <authorList>
            <person name="Komaki H."/>
            <person name="Tamura T."/>
        </authorList>
    </citation>
    <scope>NUCLEOTIDE SEQUENCE</scope>
    <source>
        <strain evidence="3">NBRC 14063</strain>
    </source>
</reference>
<sequence length="417" mass="43874">MEPSNAGLPVVHVGRQAIYDRSGDVVAYELLFRDAAAATQASRRSADATSRVIVAAFTDFGLDELVGNRACFINITREFLIGELPIPFGPDQTVLEIIETVDVDEAVVAGVEELVSRGFTIALDDYTPGAHDRLLPLATYVKIDVLGTGADAAGIARRCLADNPGVQLIAERLETEEQLHQAMDLGFHLFQGHVLGRPHVVSMVGLSPARLSRLRLVNALAAAEVDFDQVVSFITGDPALTYRLLQATNAAASGLKARVSSVREAAVLLGLPTIRQWVTLMLVGDLAEGSEGQLVKTMTRARMCQTVAQRVGLSGDAAFSVGLLSGVAEVIGHSPAELAQHLPLAEDISAALADGAGRLGHVLAVVRDYENGEAAGLADLLDPGDAVKTYLSAMTWCNEVLGATGEAGRPSTSPAPA</sequence>
<evidence type="ECO:0000313" key="4">
    <source>
        <dbReference type="Proteomes" id="UP000647172"/>
    </source>
</evidence>
<dbReference type="PANTHER" id="PTHR33525">
    <property type="match status" value="1"/>
</dbReference>
<dbReference type="PROSITE" id="PS51833">
    <property type="entry name" value="HDOD"/>
    <property type="match status" value="1"/>
</dbReference>
<dbReference type="Pfam" id="PF08668">
    <property type="entry name" value="HDOD"/>
    <property type="match status" value="1"/>
</dbReference>
<dbReference type="SUPFAM" id="SSF141868">
    <property type="entry name" value="EAL domain-like"/>
    <property type="match status" value="1"/>
</dbReference>
<feature type="domain" description="HDOD" evidence="2">
    <location>
        <begin position="206"/>
        <end position="396"/>
    </location>
</feature>
<name>A0A919JNJ5_9ACTN</name>
<dbReference type="PROSITE" id="PS50883">
    <property type="entry name" value="EAL"/>
    <property type="match status" value="1"/>
</dbReference>
<gene>
    <name evidence="3" type="primary">yuxH_2</name>
    <name evidence="3" type="ORF">Ani05nite_74400</name>
</gene>
<proteinExistence type="predicted"/>
<dbReference type="InterPro" id="IPR001633">
    <property type="entry name" value="EAL_dom"/>
</dbReference>
<dbReference type="InterPro" id="IPR013976">
    <property type="entry name" value="HDOD"/>
</dbReference>
<protein>
    <recommendedName>
        <fullName evidence="5">EAL and modified HD-GYP domain-containing signal transduction protein</fullName>
    </recommendedName>
</protein>
<evidence type="ECO:0008006" key="5">
    <source>
        <dbReference type="Google" id="ProtNLM"/>
    </source>
</evidence>
<dbReference type="InterPro" id="IPR052340">
    <property type="entry name" value="RNase_Y/CdgJ"/>
</dbReference>
<dbReference type="RefSeq" id="WP_203776337.1">
    <property type="nucleotide sequence ID" value="NZ_BAAAYJ010000059.1"/>
</dbReference>